<dbReference type="Proteomes" id="UP000305948">
    <property type="component" value="Unassembled WGS sequence"/>
</dbReference>
<evidence type="ECO:0000313" key="1">
    <source>
        <dbReference type="EMBL" id="TFK55151.1"/>
    </source>
</evidence>
<gene>
    <name evidence="1" type="ORF">OE88DRAFT_1005099</name>
</gene>
<evidence type="ECO:0000313" key="2">
    <source>
        <dbReference type="Proteomes" id="UP000305948"/>
    </source>
</evidence>
<keyword evidence="2" id="KW-1185">Reference proteome</keyword>
<accession>A0A5C3NNE8</accession>
<organism evidence="1 2">
    <name type="scientific">Heliocybe sulcata</name>
    <dbReference type="NCBI Taxonomy" id="5364"/>
    <lineage>
        <taxon>Eukaryota</taxon>
        <taxon>Fungi</taxon>
        <taxon>Dikarya</taxon>
        <taxon>Basidiomycota</taxon>
        <taxon>Agaricomycotina</taxon>
        <taxon>Agaricomycetes</taxon>
        <taxon>Gloeophyllales</taxon>
        <taxon>Gloeophyllaceae</taxon>
        <taxon>Heliocybe</taxon>
    </lineage>
</organism>
<protein>
    <submittedName>
        <fullName evidence="1">Uncharacterized protein</fullName>
    </submittedName>
</protein>
<dbReference type="AlphaFoldDB" id="A0A5C3NNE8"/>
<name>A0A5C3NNE8_9AGAM</name>
<proteinExistence type="predicted"/>
<sequence>MRCCETCKKRMISWHGQLNGRRTVRRTRRINDVLDDGTLPVPALSWLLRRHFCLTMERNGEYIRACATRQYEAAQLSPWPDHPSCSLWQSLCAAGVCLTSVMSQVSFFRVYDRSLRQSSAFATFAGRTFAVLCAVCAYRVQYRR</sequence>
<reference evidence="1 2" key="1">
    <citation type="journal article" date="2019" name="Nat. Ecol. Evol.">
        <title>Megaphylogeny resolves global patterns of mushroom evolution.</title>
        <authorList>
            <person name="Varga T."/>
            <person name="Krizsan K."/>
            <person name="Foldi C."/>
            <person name="Dima B."/>
            <person name="Sanchez-Garcia M."/>
            <person name="Sanchez-Ramirez S."/>
            <person name="Szollosi G.J."/>
            <person name="Szarkandi J.G."/>
            <person name="Papp V."/>
            <person name="Albert L."/>
            <person name="Andreopoulos W."/>
            <person name="Angelini C."/>
            <person name="Antonin V."/>
            <person name="Barry K.W."/>
            <person name="Bougher N.L."/>
            <person name="Buchanan P."/>
            <person name="Buyck B."/>
            <person name="Bense V."/>
            <person name="Catcheside P."/>
            <person name="Chovatia M."/>
            <person name="Cooper J."/>
            <person name="Damon W."/>
            <person name="Desjardin D."/>
            <person name="Finy P."/>
            <person name="Geml J."/>
            <person name="Haridas S."/>
            <person name="Hughes K."/>
            <person name="Justo A."/>
            <person name="Karasinski D."/>
            <person name="Kautmanova I."/>
            <person name="Kiss B."/>
            <person name="Kocsube S."/>
            <person name="Kotiranta H."/>
            <person name="LaButti K.M."/>
            <person name="Lechner B.E."/>
            <person name="Liimatainen K."/>
            <person name="Lipzen A."/>
            <person name="Lukacs Z."/>
            <person name="Mihaltcheva S."/>
            <person name="Morgado L.N."/>
            <person name="Niskanen T."/>
            <person name="Noordeloos M.E."/>
            <person name="Ohm R.A."/>
            <person name="Ortiz-Santana B."/>
            <person name="Ovrebo C."/>
            <person name="Racz N."/>
            <person name="Riley R."/>
            <person name="Savchenko A."/>
            <person name="Shiryaev A."/>
            <person name="Soop K."/>
            <person name="Spirin V."/>
            <person name="Szebenyi C."/>
            <person name="Tomsovsky M."/>
            <person name="Tulloss R.E."/>
            <person name="Uehling J."/>
            <person name="Grigoriev I.V."/>
            <person name="Vagvolgyi C."/>
            <person name="Papp T."/>
            <person name="Martin F.M."/>
            <person name="Miettinen O."/>
            <person name="Hibbett D.S."/>
            <person name="Nagy L.G."/>
        </authorList>
    </citation>
    <scope>NUCLEOTIDE SEQUENCE [LARGE SCALE GENOMIC DNA]</scope>
    <source>
        <strain evidence="1 2">OMC1185</strain>
    </source>
</reference>
<dbReference type="EMBL" id="ML213505">
    <property type="protein sequence ID" value="TFK55151.1"/>
    <property type="molecule type" value="Genomic_DNA"/>
</dbReference>